<organism evidence="5 7">
    <name type="scientific">Lactobacillus kefiranofaciens</name>
    <dbReference type="NCBI Taxonomy" id="267818"/>
    <lineage>
        <taxon>Bacteria</taxon>
        <taxon>Bacillati</taxon>
        <taxon>Bacillota</taxon>
        <taxon>Bacilli</taxon>
        <taxon>Lactobacillales</taxon>
        <taxon>Lactobacillaceae</taxon>
        <taxon>Lactobacillus</taxon>
    </lineage>
</organism>
<evidence type="ECO:0000313" key="5">
    <source>
        <dbReference type="EMBL" id="WGO86111.1"/>
    </source>
</evidence>
<dbReference type="CDD" id="cd15778">
    <property type="entry name" value="Lreu_0056_like"/>
    <property type="match status" value="1"/>
</dbReference>
<dbReference type="Proteomes" id="UP001242513">
    <property type="component" value="Chromosome"/>
</dbReference>
<reference evidence="5" key="3">
    <citation type="submission" date="2023-04" db="EMBL/GenBank/DDBJ databases">
        <authorList>
            <person name="Wang Y."/>
        </authorList>
    </citation>
    <scope>NUCLEOTIDE SEQUENCE</scope>
    <source>
        <strain evidence="5">ZW18</strain>
    </source>
</reference>
<reference evidence="5" key="2">
    <citation type="journal article" date="2022" name="Food Funct.">
        <title>Lactobacillus kefiranofaciens ZW18 from Kefir enhances the anti-tumor effect of anti-programmed cell death 1 (PD-1) immunotherapy by modulating the gut microbiota.</title>
        <authorList>
            <person name="Zhao J."/>
            <person name="Wang Y."/>
            <person name="Wang J."/>
            <person name="Lv M."/>
            <person name="Zhou C."/>
            <person name="Jia L."/>
            <person name="Geng W."/>
        </authorList>
    </citation>
    <scope>NUCLEOTIDE SEQUENCE</scope>
    <source>
        <strain evidence="5">ZW18</strain>
    </source>
</reference>
<reference evidence="4 6" key="1">
    <citation type="submission" date="2016-10" db="EMBL/GenBank/DDBJ databases">
        <authorList>
            <person name="Varghese N."/>
            <person name="Submissions S."/>
        </authorList>
    </citation>
    <scope>NUCLEOTIDE SEQUENCE [LARGE SCALE GENOMIC DNA]</scope>
    <source>
        <strain evidence="4 6">ATCC 43761</strain>
    </source>
</reference>
<protein>
    <submittedName>
        <fullName evidence="5">Zinc-ribbon domain-containing protein</fullName>
    </submittedName>
</protein>
<proteinExistence type="predicted"/>
<dbReference type="Gene3D" id="3.30.1460.60">
    <property type="match status" value="1"/>
</dbReference>
<evidence type="ECO:0000256" key="1">
    <source>
        <dbReference type="SAM" id="Phobius"/>
    </source>
</evidence>
<evidence type="ECO:0000313" key="7">
    <source>
        <dbReference type="Proteomes" id="UP001242513"/>
    </source>
</evidence>
<evidence type="ECO:0000259" key="2">
    <source>
        <dbReference type="Pfam" id="PF13240"/>
    </source>
</evidence>
<dbReference type="Proteomes" id="UP000181860">
    <property type="component" value="Unassembled WGS sequence"/>
</dbReference>
<evidence type="ECO:0000313" key="4">
    <source>
        <dbReference type="EMBL" id="SDA43419.1"/>
    </source>
</evidence>
<evidence type="ECO:0000259" key="3">
    <source>
        <dbReference type="Pfam" id="PF22125"/>
    </source>
</evidence>
<dbReference type="AlphaFoldDB" id="A0AAX3UEP9"/>
<keyword evidence="6" id="KW-1185">Reference proteome</keyword>
<gene>
    <name evidence="5" type="ORF">QEJ78_01055</name>
    <name evidence="4" type="ORF">SAMN02983011_00556</name>
</gene>
<dbReference type="InterPro" id="IPR026870">
    <property type="entry name" value="Zinc_ribbon_dom"/>
</dbReference>
<dbReference type="InterPro" id="IPR054365">
    <property type="entry name" value="Lreu_0056-like"/>
</dbReference>
<evidence type="ECO:0000313" key="6">
    <source>
        <dbReference type="Proteomes" id="UP000181860"/>
    </source>
</evidence>
<dbReference type="EMBL" id="FMXC01000003">
    <property type="protein sequence ID" value="SDA43419.1"/>
    <property type="molecule type" value="Genomic_DNA"/>
</dbReference>
<keyword evidence="1" id="KW-1133">Transmembrane helix</keyword>
<sequence length="323" mass="36258">MDNFCPNCGKPLEPNSKFCPYCGQRLENELSINSGDSDVKLKSRQGIKKSGIIILFLLLFIVGAGAVGFYIYHNKQQNIAAVNKMPKKDLAGLSIVYAHNHYKNLAWDKTYNEALKGNMVVQRTKQIDINGATITAKGNSYIYVINNRVVFTTDKNKKNSDSKLVLSDGKRTLGQVNTIEAYNEIKKNNLKQLNKINRIRQVPAVPVRKLAIMAALSHAKSNDLEESIDLNLKDHSTDLYNGGEYYRLQLGADGGSATEFKIDGDMVTVKYLDLDKAADEADAPTKKIRIQLQDLLEEYYQTNEQKEYVDKLASKLTPDKSIR</sequence>
<accession>A0AAX3UEP9</accession>
<feature type="domain" description="Lreu-0056-like" evidence="3">
    <location>
        <begin position="243"/>
        <end position="316"/>
    </location>
</feature>
<dbReference type="EMBL" id="CP123735">
    <property type="protein sequence ID" value="WGO86111.1"/>
    <property type="molecule type" value="Genomic_DNA"/>
</dbReference>
<feature type="transmembrane region" description="Helical" evidence="1">
    <location>
        <begin position="52"/>
        <end position="72"/>
    </location>
</feature>
<dbReference type="Pfam" id="PF13240">
    <property type="entry name" value="Zn_Ribbon_1"/>
    <property type="match status" value="1"/>
</dbReference>
<feature type="domain" description="Zinc-ribbon" evidence="2">
    <location>
        <begin position="4"/>
        <end position="26"/>
    </location>
</feature>
<dbReference type="RefSeq" id="WP_013854373.1">
    <property type="nucleotide sequence ID" value="NZ_CP123735.1"/>
</dbReference>
<dbReference type="Pfam" id="PF22125">
    <property type="entry name" value="Lreu_0056_like"/>
    <property type="match status" value="1"/>
</dbReference>
<keyword evidence="1" id="KW-0472">Membrane</keyword>
<keyword evidence="1" id="KW-0812">Transmembrane</keyword>
<name>A0AAX3UEP9_9LACO</name>